<proteinExistence type="predicted"/>
<dbReference type="AlphaFoldDB" id="W6RUI7"/>
<dbReference type="KEGG" id="rhl:LPU83_pLPU83d_0978"/>
<organism evidence="1 2">
    <name type="scientific">Rhizobium favelukesii</name>
    <dbReference type="NCBI Taxonomy" id="348824"/>
    <lineage>
        <taxon>Bacteria</taxon>
        <taxon>Pseudomonadati</taxon>
        <taxon>Pseudomonadota</taxon>
        <taxon>Alphaproteobacteria</taxon>
        <taxon>Hyphomicrobiales</taxon>
        <taxon>Rhizobiaceae</taxon>
        <taxon>Rhizobium/Agrobacterium group</taxon>
        <taxon>Rhizobium</taxon>
    </lineage>
</organism>
<geneLocation type="plasmid" evidence="1 2">
    <name>pLPU83d</name>
</geneLocation>
<sequence>MSSPNQNSAQYECRLSVNDPIVAVFILPTLTSKAVKLEAPSIGQMPGRMLTSNLLSAQLYEPMQLVDAALIANCAAKARI</sequence>
<dbReference type="EMBL" id="HG916855">
    <property type="protein sequence ID" value="CDM62348.1"/>
    <property type="molecule type" value="Genomic_DNA"/>
</dbReference>
<protein>
    <submittedName>
        <fullName evidence="1">Uncharacterized protein</fullName>
    </submittedName>
</protein>
<accession>W6RUI7</accession>
<keyword evidence="1" id="KW-0614">Plasmid</keyword>
<reference evidence="1" key="1">
    <citation type="submission" date="2013-11" db="EMBL/GenBank/DDBJ databases">
        <title>Draft genome sequence of the broad-host-range Rhizobium sp. LPU83 strain, a member of the low-genetic diversity Oregon-like Rhizobium sp. group.</title>
        <authorList>
            <person name="Wibberg D."/>
            <person name="Puehler A."/>
            <person name="Schlueter A."/>
        </authorList>
    </citation>
    <scope>NUCLEOTIDE SEQUENCE [LARGE SCALE GENOMIC DNA]</scope>
    <source>
        <strain evidence="1">LPU83</strain>
        <plasmid evidence="1">pLPU83d</plasmid>
    </source>
</reference>
<keyword evidence="2" id="KW-1185">Reference proteome</keyword>
<evidence type="ECO:0000313" key="2">
    <source>
        <dbReference type="Proteomes" id="UP000019443"/>
    </source>
</evidence>
<dbReference type="Proteomes" id="UP000019443">
    <property type="component" value="Plasmid pLPU83d"/>
</dbReference>
<gene>
    <name evidence="1" type="ORF">LPU83_pLPU83d_0978</name>
</gene>
<dbReference type="HOGENOM" id="CLU_2587323_0_0_5"/>
<evidence type="ECO:0000313" key="1">
    <source>
        <dbReference type="EMBL" id="CDM62348.1"/>
    </source>
</evidence>
<name>W6RUI7_9HYPH</name>